<dbReference type="Gene3D" id="2.60.20.10">
    <property type="entry name" value="Crystallins"/>
    <property type="match status" value="1"/>
</dbReference>
<protein>
    <submittedName>
        <fullName evidence="1">Uncharacterized protein</fullName>
    </submittedName>
</protein>
<evidence type="ECO:0000313" key="2">
    <source>
        <dbReference type="Proteomes" id="UP000240419"/>
    </source>
</evidence>
<reference evidence="1 2" key="1">
    <citation type="submission" date="2018-03" db="EMBL/GenBank/DDBJ databases">
        <title>Brevisbacillus phylogenomics.</title>
        <authorList>
            <person name="Dunlap C."/>
        </authorList>
    </citation>
    <scope>NUCLEOTIDE SEQUENCE [LARGE SCALE GENOMIC DNA]</scope>
    <source>
        <strain evidence="1 2">NRRL NRS-1210</strain>
    </source>
</reference>
<keyword evidence="2" id="KW-1185">Reference proteome</keyword>
<comment type="caution">
    <text evidence="1">The sequence shown here is derived from an EMBL/GenBank/DDBJ whole genome shotgun (WGS) entry which is preliminary data.</text>
</comment>
<organism evidence="1 2">
    <name type="scientific">Brevibacillus fortis</name>
    <dbReference type="NCBI Taxonomy" id="2126352"/>
    <lineage>
        <taxon>Bacteria</taxon>
        <taxon>Bacillati</taxon>
        <taxon>Bacillota</taxon>
        <taxon>Bacilli</taxon>
        <taxon>Bacillales</taxon>
        <taxon>Paenibacillaceae</taxon>
        <taxon>Brevibacillus</taxon>
    </lineage>
</organism>
<dbReference type="RefSeq" id="WP_106841555.1">
    <property type="nucleotide sequence ID" value="NZ_JBCNIW010000018.1"/>
</dbReference>
<proteinExistence type="predicted"/>
<dbReference type="EMBL" id="PXZM01000048">
    <property type="protein sequence ID" value="PSJ87596.1"/>
    <property type="molecule type" value="Genomic_DNA"/>
</dbReference>
<dbReference type="Proteomes" id="UP000240419">
    <property type="component" value="Unassembled WGS sequence"/>
</dbReference>
<accession>A0A2P7UKS4</accession>
<evidence type="ECO:0000313" key="1">
    <source>
        <dbReference type="EMBL" id="PSJ87596.1"/>
    </source>
</evidence>
<gene>
    <name evidence="1" type="ORF">C7R93_26245</name>
</gene>
<name>A0A2P7UKS4_9BACL</name>
<dbReference type="OrthoDB" id="2654857at2"/>
<dbReference type="AlphaFoldDB" id="A0A2P7UKS4"/>
<sequence>MAELRVSLWAGRNFEARRIRFRRRGVAVRQCQALEFDDVLSSFRLRAGNNGRVTLVLFSGTAYQGDFRVFRGNRDIADLGNFDFNNRTSSFIFVGRNLTISQIREIQRTRTAPRNVVEIRT</sequence>